<dbReference type="InterPro" id="IPR000462">
    <property type="entry name" value="CDP-OH_P_trans"/>
</dbReference>
<comment type="subcellular location">
    <subcellularLocation>
        <location evidence="2">Endomembrane system</location>
        <topology evidence="2">Multi-pass membrane protein</topology>
    </subcellularLocation>
</comment>
<keyword evidence="12" id="KW-0594">Phospholipid biosynthesis</keyword>
<name>A0A143PNS2_LUTPR</name>
<dbReference type="RefSeq" id="WP_110171957.1">
    <property type="nucleotide sequence ID" value="NZ_CP015136.1"/>
</dbReference>
<evidence type="ECO:0000256" key="7">
    <source>
        <dbReference type="ARBA" id="ARBA00022679"/>
    </source>
</evidence>
<dbReference type="STRING" id="1855912.LuPra_03537"/>
<keyword evidence="6" id="KW-0444">Lipid biosynthesis</keyword>
<evidence type="ECO:0000313" key="18">
    <source>
        <dbReference type="Proteomes" id="UP000076079"/>
    </source>
</evidence>
<proteinExistence type="inferred from homology"/>
<dbReference type="AlphaFoldDB" id="A0A143PNS2"/>
<feature type="transmembrane region" description="Helical" evidence="16">
    <location>
        <begin position="205"/>
        <end position="222"/>
    </location>
</feature>
<evidence type="ECO:0000256" key="9">
    <source>
        <dbReference type="ARBA" id="ARBA00022989"/>
    </source>
</evidence>
<comment type="similarity">
    <text evidence="3 15">Belongs to the CDP-alcohol phosphatidyltransferase class-I family.</text>
</comment>
<organism evidence="17 18">
    <name type="scientific">Luteitalea pratensis</name>
    <dbReference type="NCBI Taxonomy" id="1855912"/>
    <lineage>
        <taxon>Bacteria</taxon>
        <taxon>Pseudomonadati</taxon>
        <taxon>Acidobacteriota</taxon>
        <taxon>Vicinamibacteria</taxon>
        <taxon>Vicinamibacterales</taxon>
        <taxon>Vicinamibacteraceae</taxon>
        <taxon>Luteitalea</taxon>
    </lineage>
</organism>
<dbReference type="Gene3D" id="1.20.120.1760">
    <property type="match status" value="1"/>
</dbReference>
<feature type="transmembrane region" description="Helical" evidence="16">
    <location>
        <begin position="165"/>
        <end position="184"/>
    </location>
</feature>
<evidence type="ECO:0000256" key="10">
    <source>
        <dbReference type="ARBA" id="ARBA00023098"/>
    </source>
</evidence>
<keyword evidence="11 16" id="KW-0472">Membrane</keyword>
<evidence type="ECO:0000256" key="3">
    <source>
        <dbReference type="ARBA" id="ARBA00010441"/>
    </source>
</evidence>
<dbReference type="GO" id="GO:0012505">
    <property type="term" value="C:endomembrane system"/>
    <property type="evidence" value="ECO:0007669"/>
    <property type="project" value="UniProtKB-SubCell"/>
</dbReference>
<sequence length="268" mass="29247">MINVLRRRDPEQRRLRRGMYLLPSLFTLANMFCGYACVIFAMRGEFSTAAPFIGVAVVLDLLDGRIARMTGATSDFGREFDSLADMISFGIAPAVLGYAWGLYTFGRLGWAVGFLFVSAAGIRLARFNIQTNANPDKRYFVGMPSPAAAGVPASTVFLLPQGLPTGWMAALALPLLLVPAALMVSTIRYRSFKTFNLNTRRPASALMIVALGIAAIVTYPQWSLVLVSYTYLVSGLVGLVWSRLRPRAGEDVQQVVSEPIVSEGPREV</sequence>
<keyword evidence="9 16" id="KW-1133">Transmembrane helix</keyword>
<keyword evidence="8 16" id="KW-0812">Transmembrane</keyword>
<dbReference type="InterPro" id="IPR050324">
    <property type="entry name" value="CDP-alcohol_PTase-I"/>
</dbReference>
<evidence type="ECO:0000256" key="12">
    <source>
        <dbReference type="ARBA" id="ARBA00023209"/>
    </source>
</evidence>
<evidence type="ECO:0000256" key="16">
    <source>
        <dbReference type="SAM" id="Phobius"/>
    </source>
</evidence>
<keyword evidence="18" id="KW-1185">Reference proteome</keyword>
<dbReference type="PANTHER" id="PTHR14269">
    <property type="entry name" value="CDP-DIACYLGLYCEROL--GLYCEROL-3-PHOSPHATE 3-PHOSPHATIDYLTRANSFERASE-RELATED"/>
    <property type="match status" value="1"/>
</dbReference>
<feature type="transmembrane region" description="Helical" evidence="16">
    <location>
        <begin position="139"/>
        <end position="159"/>
    </location>
</feature>
<dbReference type="PANTHER" id="PTHR14269:SF61">
    <property type="entry name" value="CDP-DIACYLGLYCEROL--SERINE O-PHOSPHATIDYLTRANSFERASE"/>
    <property type="match status" value="1"/>
</dbReference>
<evidence type="ECO:0000256" key="14">
    <source>
        <dbReference type="ARBA" id="ARBA00032361"/>
    </source>
</evidence>
<dbReference type="PROSITE" id="PS00379">
    <property type="entry name" value="CDP_ALCOHOL_P_TRANSF"/>
    <property type="match status" value="1"/>
</dbReference>
<dbReference type="Pfam" id="PF01066">
    <property type="entry name" value="CDP-OH_P_transf"/>
    <property type="match status" value="1"/>
</dbReference>
<dbReference type="InterPro" id="IPR004533">
    <property type="entry name" value="CDP-diaglyc--ser_O-PTrfase"/>
</dbReference>
<dbReference type="GO" id="GO:0003882">
    <property type="term" value="F:CDP-diacylglycerol-serine O-phosphatidyltransferase activity"/>
    <property type="evidence" value="ECO:0007669"/>
    <property type="project" value="UniProtKB-EC"/>
</dbReference>
<dbReference type="EMBL" id="CP015136">
    <property type="protein sequence ID" value="AMY10307.1"/>
    <property type="molecule type" value="Genomic_DNA"/>
</dbReference>
<evidence type="ECO:0000256" key="4">
    <source>
        <dbReference type="ARBA" id="ARBA00013174"/>
    </source>
</evidence>
<dbReference type="OrthoDB" id="9777147at2"/>
<dbReference type="InterPro" id="IPR043130">
    <property type="entry name" value="CDP-OH_PTrfase_TM_dom"/>
</dbReference>
<accession>A0A143PNS2</accession>
<dbReference type="EC" id="2.7.8.8" evidence="4"/>
<dbReference type="KEGG" id="abac:LuPra_03537"/>
<dbReference type="InterPro" id="IPR048254">
    <property type="entry name" value="CDP_ALCOHOL_P_TRANSF_CS"/>
</dbReference>
<keyword evidence="13" id="KW-1208">Phospholipid metabolism</keyword>
<evidence type="ECO:0000256" key="8">
    <source>
        <dbReference type="ARBA" id="ARBA00022692"/>
    </source>
</evidence>
<feature type="transmembrane region" description="Helical" evidence="16">
    <location>
        <begin position="20"/>
        <end position="41"/>
    </location>
</feature>
<reference evidence="18" key="2">
    <citation type="submission" date="2016-04" db="EMBL/GenBank/DDBJ databases">
        <title>First Complete Genome Sequence of a Subdivision 6 Acidobacterium.</title>
        <authorList>
            <person name="Huang S."/>
            <person name="Vieira S."/>
            <person name="Bunk B."/>
            <person name="Riedel T."/>
            <person name="Sproeer C."/>
            <person name="Overmann J."/>
        </authorList>
    </citation>
    <scope>NUCLEOTIDE SEQUENCE [LARGE SCALE GENOMIC DNA]</scope>
    <source>
        <strain evidence="18">DSM 100886 HEG_-6_39</strain>
    </source>
</reference>
<dbReference type="Proteomes" id="UP000076079">
    <property type="component" value="Chromosome"/>
</dbReference>
<evidence type="ECO:0000256" key="15">
    <source>
        <dbReference type="RuleBase" id="RU003750"/>
    </source>
</evidence>
<evidence type="ECO:0000256" key="2">
    <source>
        <dbReference type="ARBA" id="ARBA00004127"/>
    </source>
</evidence>
<gene>
    <name evidence="17" type="ORF">LuPra_03537</name>
</gene>
<evidence type="ECO:0000256" key="13">
    <source>
        <dbReference type="ARBA" id="ARBA00023264"/>
    </source>
</evidence>
<evidence type="ECO:0000313" key="17">
    <source>
        <dbReference type="EMBL" id="AMY10307.1"/>
    </source>
</evidence>
<evidence type="ECO:0000256" key="6">
    <source>
        <dbReference type="ARBA" id="ARBA00022516"/>
    </source>
</evidence>
<dbReference type="GO" id="GO:0016020">
    <property type="term" value="C:membrane"/>
    <property type="evidence" value="ECO:0007669"/>
    <property type="project" value="InterPro"/>
</dbReference>
<feature type="transmembrane region" description="Helical" evidence="16">
    <location>
        <begin position="228"/>
        <end position="244"/>
    </location>
</feature>
<dbReference type="GO" id="GO:0008654">
    <property type="term" value="P:phospholipid biosynthetic process"/>
    <property type="evidence" value="ECO:0007669"/>
    <property type="project" value="UniProtKB-KW"/>
</dbReference>
<protein>
    <recommendedName>
        <fullName evidence="5">CDP-diacylglycerol--serine O-phosphatidyltransferase</fullName>
        <ecNumber evidence="4">2.7.8.8</ecNumber>
    </recommendedName>
    <alternativeName>
        <fullName evidence="14">Phosphatidylserine synthase</fullName>
    </alternativeName>
</protein>
<evidence type="ECO:0000256" key="1">
    <source>
        <dbReference type="ARBA" id="ARBA00000287"/>
    </source>
</evidence>
<evidence type="ECO:0000256" key="11">
    <source>
        <dbReference type="ARBA" id="ARBA00023136"/>
    </source>
</evidence>
<reference evidence="17 18" key="1">
    <citation type="journal article" date="2016" name="Genome Announc.">
        <title>First Complete Genome Sequence of a Subdivision 6 Acidobacterium Strain.</title>
        <authorList>
            <person name="Huang S."/>
            <person name="Vieira S."/>
            <person name="Bunk B."/>
            <person name="Riedel T."/>
            <person name="Sproer C."/>
            <person name="Overmann J."/>
        </authorList>
    </citation>
    <scope>NUCLEOTIDE SEQUENCE [LARGE SCALE GENOMIC DNA]</scope>
    <source>
        <strain evidence="18">DSM 100886 HEG_-6_39</strain>
    </source>
</reference>
<comment type="catalytic activity">
    <reaction evidence="1">
        <text>a CDP-1,2-diacyl-sn-glycerol + L-serine = a 1,2-diacyl-sn-glycero-3-phospho-L-serine + CMP + H(+)</text>
        <dbReference type="Rhea" id="RHEA:16913"/>
        <dbReference type="ChEBI" id="CHEBI:15378"/>
        <dbReference type="ChEBI" id="CHEBI:33384"/>
        <dbReference type="ChEBI" id="CHEBI:57262"/>
        <dbReference type="ChEBI" id="CHEBI:58332"/>
        <dbReference type="ChEBI" id="CHEBI:60377"/>
        <dbReference type="EC" id="2.7.8.8"/>
    </reaction>
</comment>
<keyword evidence="7 15" id="KW-0808">Transferase</keyword>
<dbReference type="NCBIfam" id="TIGR00473">
    <property type="entry name" value="pssA"/>
    <property type="match status" value="1"/>
</dbReference>
<dbReference type="PATRIC" id="fig|1813736.3.peg.3745"/>
<keyword evidence="10" id="KW-0443">Lipid metabolism</keyword>
<evidence type="ECO:0000256" key="5">
    <source>
        <dbReference type="ARBA" id="ARBA00017171"/>
    </source>
</evidence>